<dbReference type="Gene3D" id="1.20.120.330">
    <property type="entry name" value="Nucleotidyltransferases domain 2"/>
    <property type="match status" value="1"/>
</dbReference>
<comment type="caution">
    <text evidence="2">The sequence shown here is derived from an EMBL/GenBank/DDBJ whole genome shotgun (WGS) entry which is preliminary data.</text>
</comment>
<dbReference type="InterPro" id="IPR007842">
    <property type="entry name" value="HEPN_dom"/>
</dbReference>
<reference evidence="2 3" key="1">
    <citation type="submission" date="2016-08" db="EMBL/GenBank/DDBJ databases">
        <title>Hymenobacter coccineus sp. nov., Hymenobacter lapidarius sp. nov. and Hymenobacter glacialis sp. nov., isolated from Antarctic soil.</title>
        <authorList>
            <person name="Sedlacek I."/>
            <person name="Kralova S."/>
            <person name="Kyrova K."/>
            <person name="Maslanova I."/>
            <person name="Stankova E."/>
            <person name="Vrbovska V."/>
            <person name="Nemec M."/>
            <person name="Bartak M."/>
            <person name="Svec P."/>
            <person name="Busse H.-J."/>
            <person name="Pantucek R."/>
        </authorList>
    </citation>
    <scope>NUCLEOTIDE SEQUENCE [LARGE SCALE GENOMIC DNA]</scope>
    <source>
        <strain evidence="2 3">CCM 8648</strain>
    </source>
</reference>
<accession>A0A1G1SWD7</accession>
<evidence type="ECO:0000259" key="1">
    <source>
        <dbReference type="SMART" id="SM00748"/>
    </source>
</evidence>
<evidence type="ECO:0000313" key="3">
    <source>
        <dbReference type="Proteomes" id="UP000177791"/>
    </source>
</evidence>
<proteinExistence type="predicted"/>
<dbReference type="Pfam" id="PF05168">
    <property type="entry name" value="HEPN"/>
    <property type="match status" value="1"/>
</dbReference>
<evidence type="ECO:0000313" key="2">
    <source>
        <dbReference type="EMBL" id="OGX82942.1"/>
    </source>
</evidence>
<dbReference type="SUPFAM" id="SSF81593">
    <property type="entry name" value="Nucleotidyltransferase substrate binding subunit/domain"/>
    <property type="match status" value="1"/>
</dbReference>
<dbReference type="AlphaFoldDB" id="A0A1G1SWD7"/>
<feature type="domain" description="HEPN" evidence="1">
    <location>
        <begin position="24"/>
        <end position="132"/>
    </location>
</feature>
<organism evidence="2 3">
    <name type="scientific">Hymenobacter glacialis</name>
    <dbReference type="NCBI Taxonomy" id="1908236"/>
    <lineage>
        <taxon>Bacteria</taxon>
        <taxon>Pseudomonadati</taxon>
        <taxon>Bacteroidota</taxon>
        <taxon>Cytophagia</taxon>
        <taxon>Cytophagales</taxon>
        <taxon>Hymenobacteraceae</taxon>
        <taxon>Hymenobacter</taxon>
    </lineage>
</organism>
<gene>
    <name evidence="2" type="ORF">BEN48_04045</name>
</gene>
<sequence length="145" mass="16340">MPRNKAGYCMLPKTPEQKRVAMSMLTADRDMEAAETLLQASPHLYENIGFHCQQATEKYLKAVLVASSLPTPFIHDLTKLLLPLVQANLIQFSHQDLVEAAILNEFGVELRYETDDDPSYTSADLLTMATRFQTKLRPLAQAFLI</sequence>
<keyword evidence="3" id="KW-1185">Reference proteome</keyword>
<name>A0A1G1SWD7_9BACT</name>
<dbReference type="Proteomes" id="UP000177791">
    <property type="component" value="Unassembled WGS sequence"/>
</dbReference>
<protein>
    <recommendedName>
        <fullName evidence="1">HEPN domain-containing protein</fullName>
    </recommendedName>
</protein>
<dbReference type="SMART" id="SM00748">
    <property type="entry name" value="HEPN"/>
    <property type="match status" value="1"/>
</dbReference>
<dbReference type="STRING" id="1908236.BEN48_04045"/>
<dbReference type="EMBL" id="MDZC01000090">
    <property type="protein sequence ID" value="OGX82942.1"/>
    <property type="molecule type" value="Genomic_DNA"/>
</dbReference>